<keyword evidence="1" id="KW-0472">Membrane</keyword>
<keyword evidence="4" id="KW-1185">Reference proteome</keyword>
<dbReference type="RefSeq" id="WP_380432247.1">
    <property type="nucleotide sequence ID" value="NZ_JBHSAC010000065.1"/>
</dbReference>
<accession>A0ABV8D2X8</accession>
<proteinExistence type="predicted"/>
<evidence type="ECO:0000313" key="4">
    <source>
        <dbReference type="Proteomes" id="UP001595901"/>
    </source>
</evidence>
<sequence length="218" mass="24571">MDKLLIFFLGASLGSFIGLVVDRFPEASIIKPRSHCNHCQQILASRDLIPIVSQIFNRFSCRFCGVRTPLTYCLLEASCGLSLLLGWLGILNWTQVFLLLLSLTLSLYDLKSHEYPLIIVILAGLVLLPFYPINSPSLCLFLLGLLAQLFSFGIGAGDFYYLALLALTLDFRSTIWLLQMGSLLAIFFFLKTKRRKKALAFLPFLSLAYMLELILMMT</sequence>
<feature type="transmembrane region" description="Helical" evidence="1">
    <location>
        <begin position="115"/>
        <end position="133"/>
    </location>
</feature>
<feature type="transmembrane region" description="Helical" evidence="1">
    <location>
        <begin position="6"/>
        <end position="24"/>
    </location>
</feature>
<evidence type="ECO:0000259" key="2">
    <source>
        <dbReference type="Pfam" id="PF06750"/>
    </source>
</evidence>
<feature type="transmembrane region" description="Helical" evidence="1">
    <location>
        <begin position="174"/>
        <end position="191"/>
    </location>
</feature>
<feature type="domain" description="Prepilin peptidase A24 N-terminal" evidence="2">
    <location>
        <begin position="9"/>
        <end position="85"/>
    </location>
</feature>
<protein>
    <submittedName>
        <fullName evidence="3">Prepilin peptidase</fullName>
        <ecNumber evidence="3">3.4.23.43</ecNumber>
    </submittedName>
</protein>
<reference evidence="4" key="1">
    <citation type="journal article" date="2019" name="Int. J. Syst. Evol. Microbiol.">
        <title>The Global Catalogue of Microorganisms (GCM) 10K type strain sequencing project: providing services to taxonomists for standard genome sequencing and annotation.</title>
        <authorList>
            <consortium name="The Broad Institute Genomics Platform"/>
            <consortium name="The Broad Institute Genome Sequencing Center for Infectious Disease"/>
            <person name="Wu L."/>
            <person name="Ma J."/>
        </authorList>
    </citation>
    <scope>NUCLEOTIDE SEQUENCE [LARGE SCALE GENOMIC DNA]</scope>
    <source>
        <strain evidence="4">CCUG 58728</strain>
    </source>
</reference>
<feature type="transmembrane region" description="Helical" evidence="1">
    <location>
        <begin position="198"/>
        <end position="217"/>
    </location>
</feature>
<evidence type="ECO:0000313" key="3">
    <source>
        <dbReference type="EMBL" id="MFC3932668.1"/>
    </source>
</evidence>
<evidence type="ECO:0000256" key="1">
    <source>
        <dbReference type="SAM" id="Phobius"/>
    </source>
</evidence>
<dbReference type="Pfam" id="PF06750">
    <property type="entry name" value="A24_N_bact"/>
    <property type="match status" value="1"/>
</dbReference>
<dbReference type="PANTHER" id="PTHR30487">
    <property type="entry name" value="TYPE 4 PREPILIN-LIKE PROTEINS LEADER PEPTIDE-PROCESSING ENZYME"/>
    <property type="match status" value="1"/>
</dbReference>
<keyword evidence="1" id="KW-1133">Transmembrane helix</keyword>
<dbReference type="InterPro" id="IPR050882">
    <property type="entry name" value="Prepilin_peptidase/N-MTase"/>
</dbReference>
<keyword evidence="3" id="KW-0378">Hydrolase</keyword>
<comment type="caution">
    <text evidence="3">The sequence shown here is derived from an EMBL/GenBank/DDBJ whole genome shotgun (WGS) entry which is preliminary data.</text>
</comment>
<feature type="transmembrane region" description="Helical" evidence="1">
    <location>
        <begin position="84"/>
        <end position="103"/>
    </location>
</feature>
<name>A0ABV8D2X8_9STRE</name>
<dbReference type="GO" id="GO:0004190">
    <property type="term" value="F:aspartic-type endopeptidase activity"/>
    <property type="evidence" value="ECO:0007669"/>
    <property type="project" value="UniProtKB-EC"/>
</dbReference>
<dbReference type="EC" id="3.4.23.43" evidence="3"/>
<dbReference type="PANTHER" id="PTHR30487:SF0">
    <property type="entry name" value="PREPILIN LEADER PEPTIDASE_N-METHYLTRANSFERASE-RELATED"/>
    <property type="match status" value="1"/>
</dbReference>
<dbReference type="InterPro" id="IPR010627">
    <property type="entry name" value="Prepilin_pept_A24_N"/>
</dbReference>
<organism evidence="3 4">
    <name type="scientific">Streptococcus dentapri</name>
    <dbReference type="NCBI Taxonomy" id="573564"/>
    <lineage>
        <taxon>Bacteria</taxon>
        <taxon>Bacillati</taxon>
        <taxon>Bacillota</taxon>
        <taxon>Bacilli</taxon>
        <taxon>Lactobacillales</taxon>
        <taxon>Streptococcaceae</taxon>
        <taxon>Streptococcus</taxon>
    </lineage>
</organism>
<dbReference type="EMBL" id="JBHSAC010000065">
    <property type="protein sequence ID" value="MFC3932668.1"/>
    <property type="molecule type" value="Genomic_DNA"/>
</dbReference>
<feature type="transmembrane region" description="Helical" evidence="1">
    <location>
        <begin position="140"/>
        <end position="162"/>
    </location>
</feature>
<gene>
    <name evidence="3" type="ORF">ACFOSE_07850</name>
</gene>
<dbReference type="Proteomes" id="UP001595901">
    <property type="component" value="Unassembled WGS sequence"/>
</dbReference>
<keyword evidence="1" id="KW-0812">Transmembrane</keyword>